<dbReference type="Pfam" id="PF03205">
    <property type="entry name" value="MobB"/>
    <property type="match status" value="1"/>
</dbReference>
<organism evidence="2 3">
    <name type="scientific">Aeromonas encheleia</name>
    <dbReference type="NCBI Taxonomy" id="73010"/>
    <lineage>
        <taxon>Bacteria</taxon>
        <taxon>Pseudomonadati</taxon>
        <taxon>Pseudomonadota</taxon>
        <taxon>Gammaproteobacteria</taxon>
        <taxon>Aeromonadales</taxon>
        <taxon>Aeromonadaceae</taxon>
        <taxon>Aeromonas</taxon>
    </lineage>
</organism>
<dbReference type="InterPro" id="IPR036688">
    <property type="entry name" value="MoeA_C_domain_IV_sf"/>
</dbReference>
<dbReference type="InterPro" id="IPR004435">
    <property type="entry name" value="MobB_dom"/>
</dbReference>
<dbReference type="FunFam" id="3.40.50.300:FF:000920">
    <property type="entry name" value="Molybdopterin-guanine dinucleotide biosynthesis protein B"/>
    <property type="match status" value="1"/>
</dbReference>
<dbReference type="CDD" id="cd03116">
    <property type="entry name" value="MobB"/>
    <property type="match status" value="1"/>
</dbReference>
<dbReference type="Proteomes" id="UP001056890">
    <property type="component" value="Chromosome"/>
</dbReference>
<protein>
    <submittedName>
        <fullName evidence="2">Molybdopterin-guanine dinucleotide biosynthesis protein B</fullName>
    </submittedName>
</protein>
<evidence type="ECO:0000313" key="3">
    <source>
        <dbReference type="Proteomes" id="UP001056890"/>
    </source>
</evidence>
<accession>A0AAE9SCC9</accession>
<dbReference type="GO" id="GO:0005525">
    <property type="term" value="F:GTP binding"/>
    <property type="evidence" value="ECO:0007669"/>
    <property type="project" value="InterPro"/>
</dbReference>
<name>A0AAE9SCC9_9GAMM</name>
<dbReference type="GO" id="GO:0006777">
    <property type="term" value="P:Mo-molybdopterin cofactor biosynthetic process"/>
    <property type="evidence" value="ECO:0007669"/>
    <property type="project" value="InterPro"/>
</dbReference>
<sequence length="279" mass="30391">MISQLPLLGFVAWSGTGKTTLLERLIPLLGQRGLRLGVLKHTHHDFDMDQPGKDSYRLRKAGARQVMAASSRRHARIVETPDGEPPFPALLAGFDWAQLDLLLIEGFKHEHFPKIELHRSAIGRPLLFPEDGEVMALVSDSPQATTLPQFDFEALPAIADFICAWLSERQGASPHQDRIADHDQQPPAQAALLASQALIRQPLRLSALAMTAIPHPAGDGYLPAHLGQDANGILQVSPTSAFMPSALPAANCLIELDPSRPAIAPGERVWVRPLAGWMP</sequence>
<keyword evidence="3" id="KW-1185">Reference proteome</keyword>
<dbReference type="SUPFAM" id="SSF52540">
    <property type="entry name" value="P-loop containing nucleoside triphosphate hydrolases"/>
    <property type="match status" value="1"/>
</dbReference>
<dbReference type="PANTHER" id="PTHR40072:SF1">
    <property type="entry name" value="MOLYBDOPTERIN-GUANINE DINUCLEOTIDE BIOSYNTHESIS ADAPTER PROTEIN"/>
    <property type="match status" value="1"/>
</dbReference>
<dbReference type="Gene3D" id="3.40.50.300">
    <property type="entry name" value="P-loop containing nucleotide triphosphate hydrolases"/>
    <property type="match status" value="1"/>
</dbReference>
<feature type="domain" description="Molybdopterin-guanine dinucleotide biosynthesis protein B (MobB)" evidence="1">
    <location>
        <begin position="8"/>
        <end position="140"/>
    </location>
</feature>
<evidence type="ECO:0000259" key="1">
    <source>
        <dbReference type="Pfam" id="PF03205"/>
    </source>
</evidence>
<proteinExistence type="predicted"/>
<dbReference type="RefSeq" id="WP_252994765.1">
    <property type="nucleotide sequence ID" value="NZ_CP099717.1"/>
</dbReference>
<dbReference type="Gene3D" id="2.20.25.120">
    <property type="match status" value="1"/>
</dbReference>
<gene>
    <name evidence="2" type="primary">mobB</name>
    <name evidence="2" type="ORF">NHF51_14350</name>
</gene>
<dbReference type="NCBIfam" id="TIGR00176">
    <property type="entry name" value="mobB"/>
    <property type="match status" value="1"/>
</dbReference>
<dbReference type="AlphaFoldDB" id="A0AAE9SCC9"/>
<dbReference type="EMBL" id="CP099717">
    <property type="protein sequence ID" value="USV56527.1"/>
    <property type="molecule type" value="Genomic_DNA"/>
</dbReference>
<evidence type="ECO:0000313" key="2">
    <source>
        <dbReference type="EMBL" id="USV56527.1"/>
    </source>
</evidence>
<dbReference type="SUPFAM" id="SSF63867">
    <property type="entry name" value="MoeA C-terminal domain-like"/>
    <property type="match status" value="1"/>
</dbReference>
<dbReference type="InterPro" id="IPR052539">
    <property type="entry name" value="MGD_biosynthesis_adapter"/>
</dbReference>
<dbReference type="InterPro" id="IPR027417">
    <property type="entry name" value="P-loop_NTPase"/>
</dbReference>
<dbReference type="PANTHER" id="PTHR40072">
    <property type="entry name" value="MOLYBDOPTERIN-GUANINE DINUCLEOTIDE BIOSYNTHESIS ADAPTER PROTEIN-RELATED"/>
    <property type="match status" value="1"/>
</dbReference>
<reference evidence="2" key="1">
    <citation type="submission" date="2022-06" db="EMBL/GenBank/DDBJ databases">
        <title>Complete Genome of Aeromonas sp. Strain SOD01 Isolated from an Urban Freshwater Stream.</title>
        <authorList>
            <person name="Williams L.E."/>
            <person name="Brysgel T."/>
            <person name="Capestro E.M."/>
            <person name="Foltz G.V."/>
            <person name="Gardner A.E."/>
            <person name="Ingrassia J."/>
            <person name="Peterson E."/>
            <person name="Arruda J."/>
            <person name="Flaherty I."/>
            <person name="Hunt M."/>
            <person name="Pappas G."/>
            <person name="Ramsaran S."/>
            <person name="Rocha M."/>
        </authorList>
    </citation>
    <scope>NUCLEOTIDE SEQUENCE</scope>
    <source>
        <strain evidence="2">SOD01</strain>
    </source>
</reference>